<reference evidence="3 4" key="1">
    <citation type="submission" date="2018-03" db="EMBL/GenBank/DDBJ databases">
        <title>Ahniella affigens gen. nov., sp. nov., a gammaproteobacterium isolated from sandy soil near a stream.</title>
        <authorList>
            <person name="Ko Y."/>
            <person name="Kim J.-H."/>
        </authorList>
    </citation>
    <scope>NUCLEOTIDE SEQUENCE [LARGE SCALE GENOMIC DNA]</scope>
    <source>
        <strain evidence="3 4">D13</strain>
    </source>
</reference>
<dbReference type="FunFam" id="3.60.110.10:FF:000010">
    <property type="entry name" value="Carbon-nitrogen hydrolase"/>
    <property type="match status" value="1"/>
</dbReference>
<dbReference type="PANTHER" id="PTHR43674">
    <property type="entry name" value="NITRILASE C965.09-RELATED"/>
    <property type="match status" value="1"/>
</dbReference>
<proteinExistence type="predicted"/>
<evidence type="ECO:0000313" key="4">
    <source>
        <dbReference type="Proteomes" id="UP000241074"/>
    </source>
</evidence>
<dbReference type="Proteomes" id="UP000241074">
    <property type="component" value="Chromosome"/>
</dbReference>
<dbReference type="PANTHER" id="PTHR43674:SF2">
    <property type="entry name" value="BETA-UREIDOPROPIONASE"/>
    <property type="match status" value="1"/>
</dbReference>
<dbReference type="GO" id="GO:0016746">
    <property type="term" value="F:acyltransferase activity"/>
    <property type="evidence" value="ECO:0007669"/>
    <property type="project" value="UniProtKB-KW"/>
</dbReference>
<gene>
    <name evidence="3" type="ORF">C7S18_16795</name>
</gene>
<dbReference type="SUPFAM" id="SSF56317">
    <property type="entry name" value="Carbon-nitrogen hydrolase"/>
    <property type="match status" value="1"/>
</dbReference>
<sequence length="294" mass="32812">MSRKLTVGLVQERDQGSVEANLQRIESHVREAKQSGVDLVLLQELHNGAYFCQHEAVHEFDRAEPIPGPSTERLSALAKAQGVVLVSSLFERRAAGLYHNTAVVFDRDGTMAGKYRKMHIPDDPGFLEKFYFTPGDLGFQPIETSVGRLGVLVCWDQWYPEAARLMALAGADLLLYPTAIGWDPTDEQAEKDRQRQAWVLSQRGHAVANGLPVLSCNRVGFEPSPTGSSGIQFWGTSFVAGPQGEFLAEAGTDEPTLLITEVDLGRSEAVRRIWPFLRDRRIDAYQDLLKRYRD</sequence>
<dbReference type="Pfam" id="PF00795">
    <property type="entry name" value="CN_hydrolase"/>
    <property type="match status" value="1"/>
</dbReference>
<evidence type="ECO:0000313" key="3">
    <source>
        <dbReference type="EMBL" id="AVP98744.1"/>
    </source>
</evidence>
<feature type="domain" description="CN hydrolase" evidence="2">
    <location>
        <begin position="5"/>
        <end position="264"/>
    </location>
</feature>
<dbReference type="GO" id="GO:0033388">
    <property type="term" value="P:putrescine biosynthetic process from arginine"/>
    <property type="evidence" value="ECO:0007669"/>
    <property type="project" value="TreeGrafter"/>
</dbReference>
<dbReference type="Gene3D" id="3.60.110.10">
    <property type="entry name" value="Carbon-nitrogen hydrolase"/>
    <property type="match status" value="1"/>
</dbReference>
<keyword evidence="3" id="KW-0012">Acyltransferase</keyword>
<keyword evidence="4" id="KW-1185">Reference proteome</keyword>
<dbReference type="KEGG" id="xba:C7S18_16795"/>
<dbReference type="EMBL" id="CP027860">
    <property type="protein sequence ID" value="AVP98744.1"/>
    <property type="molecule type" value="Genomic_DNA"/>
</dbReference>
<keyword evidence="3" id="KW-0808">Transferase</keyword>
<dbReference type="GO" id="GO:0050126">
    <property type="term" value="F:N-carbamoylputrescine amidase activity"/>
    <property type="evidence" value="ECO:0007669"/>
    <property type="project" value="TreeGrafter"/>
</dbReference>
<dbReference type="AlphaFoldDB" id="A0A2P1PVD7"/>
<reference evidence="3 4" key="2">
    <citation type="submission" date="2018-03" db="EMBL/GenBank/DDBJ databases">
        <authorList>
            <person name="Keele B.F."/>
        </authorList>
    </citation>
    <scope>NUCLEOTIDE SEQUENCE [LARGE SCALE GENOMIC DNA]</scope>
    <source>
        <strain evidence="3 4">D13</strain>
    </source>
</reference>
<dbReference type="InterPro" id="IPR003010">
    <property type="entry name" value="C-N_Hydrolase"/>
</dbReference>
<dbReference type="OrthoDB" id="9803803at2"/>
<keyword evidence="1" id="KW-0378">Hydrolase</keyword>
<organism evidence="3 4">
    <name type="scientific">Ahniella affigens</name>
    <dbReference type="NCBI Taxonomy" id="2021234"/>
    <lineage>
        <taxon>Bacteria</taxon>
        <taxon>Pseudomonadati</taxon>
        <taxon>Pseudomonadota</taxon>
        <taxon>Gammaproteobacteria</taxon>
        <taxon>Lysobacterales</taxon>
        <taxon>Rhodanobacteraceae</taxon>
        <taxon>Ahniella</taxon>
    </lineage>
</organism>
<evidence type="ECO:0000256" key="1">
    <source>
        <dbReference type="ARBA" id="ARBA00022801"/>
    </source>
</evidence>
<protein>
    <submittedName>
        <fullName evidence="3">Acyltransferase</fullName>
    </submittedName>
</protein>
<dbReference type="RefSeq" id="WP_106892664.1">
    <property type="nucleotide sequence ID" value="NZ_CP027860.1"/>
</dbReference>
<dbReference type="PROSITE" id="PS50263">
    <property type="entry name" value="CN_HYDROLASE"/>
    <property type="match status" value="1"/>
</dbReference>
<evidence type="ECO:0000259" key="2">
    <source>
        <dbReference type="PROSITE" id="PS50263"/>
    </source>
</evidence>
<name>A0A2P1PVD7_9GAMM</name>
<accession>A0A2P1PVD7</accession>
<dbReference type="CDD" id="cd07573">
    <property type="entry name" value="CPA"/>
    <property type="match status" value="1"/>
</dbReference>
<dbReference type="InterPro" id="IPR036526">
    <property type="entry name" value="C-N_Hydrolase_sf"/>
</dbReference>
<dbReference type="InterPro" id="IPR050345">
    <property type="entry name" value="Aliph_Amidase/BUP"/>
</dbReference>